<keyword evidence="6 9" id="KW-0472">Membrane</keyword>
<dbReference type="STRING" id="246404.A0A507EPC6"/>
<evidence type="ECO:0000313" key="13">
    <source>
        <dbReference type="Proteomes" id="UP000320333"/>
    </source>
</evidence>
<evidence type="ECO:0000313" key="12">
    <source>
        <dbReference type="EMBL" id="TPX66119.1"/>
    </source>
</evidence>
<keyword evidence="3 9" id="KW-0812">Transmembrane</keyword>
<evidence type="ECO:0000259" key="11">
    <source>
        <dbReference type="PROSITE" id="PS50866"/>
    </source>
</evidence>
<feature type="compositionally biased region" description="Polar residues" evidence="8">
    <location>
        <begin position="988"/>
        <end position="1001"/>
    </location>
</feature>
<dbReference type="PROSITE" id="PS50866">
    <property type="entry name" value="GOLD"/>
    <property type="match status" value="1"/>
</dbReference>
<dbReference type="EMBL" id="QEAP01000455">
    <property type="protein sequence ID" value="TPX66119.1"/>
    <property type="molecule type" value="Genomic_DNA"/>
</dbReference>
<evidence type="ECO:0000256" key="2">
    <source>
        <dbReference type="ARBA" id="ARBA00007104"/>
    </source>
</evidence>
<keyword evidence="13" id="KW-1185">Reference proteome</keyword>
<feature type="region of interest" description="Disordered" evidence="8">
    <location>
        <begin position="771"/>
        <end position="832"/>
    </location>
</feature>
<keyword evidence="5 9" id="KW-1133">Transmembrane helix</keyword>
<keyword evidence="4 10" id="KW-0732">Signal</keyword>
<feature type="compositionally biased region" description="Basic and acidic residues" evidence="8">
    <location>
        <begin position="637"/>
        <end position="650"/>
    </location>
</feature>
<feature type="compositionally biased region" description="Basic and acidic residues" evidence="8">
    <location>
        <begin position="1020"/>
        <end position="1029"/>
    </location>
</feature>
<dbReference type="SUPFAM" id="SSF101576">
    <property type="entry name" value="Supernatant protein factor (SPF), C-terminal domain"/>
    <property type="match status" value="1"/>
</dbReference>
<feature type="domain" description="GOLD" evidence="11">
    <location>
        <begin position="30"/>
        <end position="144"/>
    </location>
</feature>
<evidence type="ECO:0000256" key="4">
    <source>
        <dbReference type="ARBA" id="ARBA00022729"/>
    </source>
</evidence>
<feature type="compositionally biased region" description="Polar residues" evidence="8">
    <location>
        <begin position="790"/>
        <end position="822"/>
    </location>
</feature>
<feature type="region of interest" description="Disordered" evidence="8">
    <location>
        <begin position="619"/>
        <end position="729"/>
    </location>
</feature>
<gene>
    <name evidence="12" type="ORF">CcCBS67573_g07916</name>
</gene>
<feature type="signal peptide" evidence="10">
    <location>
        <begin position="1"/>
        <end position="17"/>
    </location>
</feature>
<feature type="compositionally biased region" description="Low complexity" evidence="8">
    <location>
        <begin position="771"/>
        <end position="780"/>
    </location>
</feature>
<feature type="compositionally biased region" description="Low complexity" evidence="8">
    <location>
        <begin position="958"/>
        <end position="972"/>
    </location>
</feature>
<feature type="compositionally biased region" description="Polar residues" evidence="8">
    <location>
        <begin position="700"/>
        <end position="714"/>
    </location>
</feature>
<dbReference type="InterPro" id="IPR036598">
    <property type="entry name" value="GOLD_dom_sf"/>
</dbReference>
<comment type="subcellular location">
    <subcellularLocation>
        <location evidence="7">Endomembrane system</location>
        <topology evidence="7">Single-pass membrane protein</topology>
    </subcellularLocation>
    <subcellularLocation>
        <location evidence="1">Membrane</location>
        <topology evidence="1">Single-pass type I membrane protein</topology>
    </subcellularLocation>
</comment>
<feature type="region of interest" description="Disordered" evidence="8">
    <location>
        <begin position="501"/>
        <end position="588"/>
    </location>
</feature>
<protein>
    <recommendedName>
        <fullName evidence="11">GOLD domain-containing protein</fullName>
    </recommendedName>
</protein>
<accession>A0A507EPC6</accession>
<proteinExistence type="inferred from homology"/>
<evidence type="ECO:0000256" key="3">
    <source>
        <dbReference type="ARBA" id="ARBA00022692"/>
    </source>
</evidence>
<reference evidence="12 13" key="1">
    <citation type="journal article" date="2019" name="Sci. Rep.">
        <title>Comparative genomics of chytrid fungi reveal insights into the obligate biotrophic and pathogenic lifestyle of Synchytrium endobioticum.</title>
        <authorList>
            <person name="van de Vossenberg B.T.L.H."/>
            <person name="Warris S."/>
            <person name="Nguyen H.D.T."/>
            <person name="van Gent-Pelzer M.P.E."/>
            <person name="Joly D.L."/>
            <person name="van de Geest H.C."/>
            <person name="Bonants P.J.M."/>
            <person name="Smith D.S."/>
            <person name="Levesque C.A."/>
            <person name="van der Lee T.A.J."/>
        </authorList>
    </citation>
    <scope>NUCLEOTIDE SEQUENCE [LARGE SCALE GENOMIC DNA]</scope>
    <source>
        <strain evidence="12 13">CBS 675.73</strain>
    </source>
</reference>
<comment type="similarity">
    <text evidence="2">Belongs to the EMP24/GP25L family.</text>
</comment>
<organism evidence="12 13">
    <name type="scientific">Chytriomyces confervae</name>
    <dbReference type="NCBI Taxonomy" id="246404"/>
    <lineage>
        <taxon>Eukaryota</taxon>
        <taxon>Fungi</taxon>
        <taxon>Fungi incertae sedis</taxon>
        <taxon>Chytridiomycota</taxon>
        <taxon>Chytridiomycota incertae sedis</taxon>
        <taxon>Chytridiomycetes</taxon>
        <taxon>Chytridiales</taxon>
        <taxon>Chytriomycetaceae</taxon>
        <taxon>Chytriomyces</taxon>
    </lineage>
</organism>
<dbReference type="Pfam" id="PF01105">
    <property type="entry name" value="EMP24_GP25L"/>
    <property type="match status" value="1"/>
</dbReference>
<feature type="transmembrane region" description="Helical" evidence="9">
    <location>
        <begin position="221"/>
        <end position="243"/>
    </location>
</feature>
<feature type="compositionally biased region" description="Low complexity" evidence="8">
    <location>
        <begin position="562"/>
        <end position="588"/>
    </location>
</feature>
<feature type="compositionally biased region" description="Low complexity" evidence="8">
    <location>
        <begin position="1049"/>
        <end position="1072"/>
    </location>
</feature>
<dbReference type="Proteomes" id="UP000320333">
    <property type="component" value="Unassembled WGS sequence"/>
</dbReference>
<sequence>MQAVILGLLALVQFALASNNYHITMEPQSKHCFFEPMTIGQKLGLSFQVFGSSNLDIDFWVTNPDELIVQSAFRTSTGSFVVDAAKDGMHSYCISNMGHAGNVEKSVSFSVNGPDEQYKSAEKKAAGQKGQEDVKGSLETEVRELANTIQQVNDEQQYIRTRLLRHHATAESTNSRVVYWTIFEGMMIGGVIGYQIYYITQFFTKTSRRMSNDHTSKAMHAALALCVLGLSLCRSVAAFDWTLKGPGNTFTAFECRMTVPPVPVRPAAGKDATYFYWPGLQTNQYAPNYNPIGFGVLQPVLTYGKACTPNQPAGASVYRGWFISAQYVNPKGTETGYKGCQGGNMMDVAAGDTLMMSMVLQGTTWVQTVTRVGVACSGPGSGVSSPDGCQVSYALDMRGQGQNRAEIVLELYFSAVVTDNVLFSDIRLVAAKQEPAGSVAFCNELSRLQKNEACSGMALSQDGLTCTISSCLFTATASREFAIYVPTTKITQLTVTSKKGADVPTLDPATIDNGNNGGVDAQGNPISVGSTIPPPVDNNNGGLGAGSIAPPTDNTSGTGSNSGATIPSTGGSTTGSTTTGGSAQTSSKGISNTVLYGAIGGGVALVLIVGIVMFNRRSKSVDEDDVAKSGQYVQSNEKPDFSDAKEKYSDRPVSAINSLLPPRPPSAARSTGKSDSPPSSQNGRDLLRPDVSASRRSHLDLSSNGKSRSASRQEMVQEPQQQQQQQLHVPVAASGNARAVDLSKHDSLMEFYLAPPAAEAPRAPSRQELLAAASGNSRSASRQRDFDQVGMTSTTKVPSGNGRSSPQREMMSGNSRARSASRQDAMDHEVPMSYNSRRASRVEAMGGYLAQPIANSSRRTSRADLVEPVQSSSNRRTSRIDIGNGLTIESNEVNVSSSNSRRHSRQMDSSRRSSVVGGNSALHSRTDRQMTPTPAEEPNLVVIPGRDASPSHRVNYNRRLSSAVASSPVRVPHGLSTSHTDDYDAPTSPISAASGSGNGRQPRNDQLRRQSGSGFATVAVEERQSRSRENLNSNNSRRSDGRKPHSGNAREASASRIAAARQRDTSVSSVTSRRGRTAETTSAGSRSVRERSESAQRPGQDDLC</sequence>
<feature type="transmembrane region" description="Helical" evidence="9">
    <location>
        <begin position="594"/>
        <end position="614"/>
    </location>
</feature>
<evidence type="ECO:0000256" key="7">
    <source>
        <dbReference type="ARBA" id="ARBA00037847"/>
    </source>
</evidence>
<dbReference type="SMART" id="SM01190">
    <property type="entry name" value="EMP24_GP25L"/>
    <property type="match status" value="1"/>
</dbReference>
<evidence type="ECO:0000256" key="1">
    <source>
        <dbReference type="ARBA" id="ARBA00004479"/>
    </source>
</evidence>
<evidence type="ECO:0000256" key="8">
    <source>
        <dbReference type="SAM" id="MobiDB-lite"/>
    </source>
</evidence>
<feature type="region of interest" description="Disordered" evidence="8">
    <location>
        <begin position="853"/>
        <end position="1104"/>
    </location>
</feature>
<evidence type="ECO:0000256" key="6">
    <source>
        <dbReference type="ARBA" id="ARBA00023136"/>
    </source>
</evidence>
<feature type="transmembrane region" description="Helical" evidence="9">
    <location>
        <begin position="177"/>
        <end position="200"/>
    </location>
</feature>
<dbReference type="OrthoDB" id="2139472at2759"/>
<evidence type="ECO:0000256" key="5">
    <source>
        <dbReference type="ARBA" id="ARBA00022989"/>
    </source>
</evidence>
<feature type="compositionally biased region" description="Polar residues" evidence="8">
    <location>
        <begin position="668"/>
        <end position="683"/>
    </location>
</feature>
<dbReference type="GO" id="GO:0016020">
    <property type="term" value="C:membrane"/>
    <property type="evidence" value="ECO:0007669"/>
    <property type="project" value="UniProtKB-SubCell"/>
</dbReference>
<evidence type="ECO:0000256" key="9">
    <source>
        <dbReference type="SAM" id="Phobius"/>
    </source>
</evidence>
<dbReference type="GO" id="GO:0012505">
    <property type="term" value="C:endomembrane system"/>
    <property type="evidence" value="ECO:0007669"/>
    <property type="project" value="UniProtKB-SubCell"/>
</dbReference>
<dbReference type="AlphaFoldDB" id="A0A507EPC6"/>
<dbReference type="PANTHER" id="PTHR22811">
    <property type="entry name" value="TRANSMEMBRANE EMP24 DOMAIN-CONTAINING PROTEIN"/>
    <property type="match status" value="1"/>
</dbReference>
<name>A0A507EPC6_9FUNG</name>
<feature type="compositionally biased region" description="Low complexity" evidence="8">
    <location>
        <begin position="889"/>
        <end position="899"/>
    </location>
</feature>
<dbReference type="InterPro" id="IPR015720">
    <property type="entry name" value="Emp24-like"/>
</dbReference>
<feature type="chain" id="PRO_5021484903" description="GOLD domain-containing protein" evidence="10">
    <location>
        <begin position="18"/>
        <end position="1104"/>
    </location>
</feature>
<comment type="caution">
    <text evidence="12">The sequence shown here is derived from an EMBL/GenBank/DDBJ whole genome shotgun (WGS) entry which is preliminary data.</text>
</comment>
<dbReference type="InterPro" id="IPR009038">
    <property type="entry name" value="GOLD_dom"/>
</dbReference>
<feature type="compositionally biased region" description="Polar residues" evidence="8">
    <location>
        <begin position="552"/>
        <end position="561"/>
    </location>
</feature>
<evidence type="ECO:0000256" key="10">
    <source>
        <dbReference type="SAM" id="SignalP"/>
    </source>
</evidence>